<dbReference type="GeneID" id="36406664"/>
<keyword evidence="2" id="KW-1185">Reference proteome</keyword>
<evidence type="ECO:0000313" key="2">
    <source>
        <dbReference type="Proteomes" id="UP000054928"/>
    </source>
</evidence>
<sequence>MTASKATSFFKPRFNSDFKSLSLLAALENVLEDELLDKTALAVVQRRSREREAIARMQTIWFSLHYDFSPLKKIIYT</sequence>
<dbReference type="Proteomes" id="UP000054928">
    <property type="component" value="Unassembled WGS sequence"/>
</dbReference>
<name>A0A0P1AIS9_PLAHL</name>
<organism evidence="1 2">
    <name type="scientific">Plasmopara halstedii</name>
    <name type="common">Downy mildew of sunflower</name>
    <dbReference type="NCBI Taxonomy" id="4781"/>
    <lineage>
        <taxon>Eukaryota</taxon>
        <taxon>Sar</taxon>
        <taxon>Stramenopiles</taxon>
        <taxon>Oomycota</taxon>
        <taxon>Peronosporomycetes</taxon>
        <taxon>Peronosporales</taxon>
        <taxon>Peronosporaceae</taxon>
        <taxon>Plasmopara</taxon>
    </lineage>
</organism>
<dbReference type="RefSeq" id="XP_024577618.1">
    <property type="nucleotide sequence ID" value="XM_024726997.1"/>
</dbReference>
<proteinExistence type="predicted"/>
<accession>A0A0P1AIS9</accession>
<evidence type="ECO:0000313" key="1">
    <source>
        <dbReference type="EMBL" id="CEG41249.1"/>
    </source>
</evidence>
<reference evidence="2" key="1">
    <citation type="submission" date="2014-09" db="EMBL/GenBank/DDBJ databases">
        <authorList>
            <person name="Sharma Rahul"/>
            <person name="Thines Marco"/>
        </authorList>
    </citation>
    <scope>NUCLEOTIDE SEQUENCE [LARGE SCALE GENOMIC DNA]</scope>
</reference>
<dbReference type="AlphaFoldDB" id="A0A0P1AIS9"/>
<protein>
    <submittedName>
        <fullName evidence="1">Uncharacterized protein</fullName>
    </submittedName>
</protein>
<dbReference type="EMBL" id="CCYD01000553">
    <property type="protein sequence ID" value="CEG41249.1"/>
    <property type="molecule type" value="Genomic_DNA"/>
</dbReference>